<dbReference type="STRING" id="33097.A0A150H274"/>
<feature type="region of interest" description="Disordered" evidence="1">
    <location>
        <begin position="6"/>
        <end position="40"/>
    </location>
</feature>
<protein>
    <recommendedName>
        <fullName evidence="2">YdbS-like PH domain-containing protein</fullName>
    </recommendedName>
</protein>
<gene>
    <name evidence="3" type="ORF">GPECTOR_1g223</name>
</gene>
<comment type="caution">
    <text evidence="3">The sequence shown here is derived from an EMBL/GenBank/DDBJ whole genome shotgun (WGS) entry which is preliminary data.</text>
</comment>
<dbReference type="Proteomes" id="UP000075714">
    <property type="component" value="Unassembled WGS sequence"/>
</dbReference>
<organism evidence="3 4">
    <name type="scientific">Gonium pectorale</name>
    <name type="common">Green alga</name>
    <dbReference type="NCBI Taxonomy" id="33097"/>
    <lineage>
        <taxon>Eukaryota</taxon>
        <taxon>Viridiplantae</taxon>
        <taxon>Chlorophyta</taxon>
        <taxon>core chlorophytes</taxon>
        <taxon>Chlorophyceae</taxon>
        <taxon>CS clade</taxon>
        <taxon>Chlamydomonadales</taxon>
        <taxon>Volvocaceae</taxon>
        <taxon>Gonium</taxon>
    </lineage>
</organism>
<dbReference type="OrthoDB" id="3001at2759"/>
<dbReference type="PANTHER" id="PTHR35688:SF2">
    <property type="entry name" value="NAD(P)-LINKED OXIDOREDUCTASE SUPERFAMILY PROTEIN"/>
    <property type="match status" value="1"/>
</dbReference>
<dbReference type="Pfam" id="PF03703">
    <property type="entry name" value="bPH_2"/>
    <property type="match status" value="1"/>
</dbReference>
<name>A0A150H274_GONPE</name>
<evidence type="ECO:0000256" key="1">
    <source>
        <dbReference type="SAM" id="MobiDB-lite"/>
    </source>
</evidence>
<proteinExistence type="predicted"/>
<dbReference type="AlphaFoldDB" id="A0A150H274"/>
<dbReference type="PANTHER" id="PTHR35688">
    <property type="entry name" value="NAD(P)-LINKED OXIDOREDUCTASE SUPERFAMILY PROTEIN"/>
    <property type="match status" value="1"/>
</dbReference>
<dbReference type="EMBL" id="LSYV01000002">
    <property type="protein sequence ID" value="KXZ56256.1"/>
    <property type="molecule type" value="Genomic_DNA"/>
</dbReference>
<evidence type="ECO:0000313" key="4">
    <source>
        <dbReference type="Proteomes" id="UP000075714"/>
    </source>
</evidence>
<evidence type="ECO:0000313" key="3">
    <source>
        <dbReference type="EMBL" id="KXZ56256.1"/>
    </source>
</evidence>
<reference evidence="4" key="1">
    <citation type="journal article" date="2016" name="Nat. Commun.">
        <title>The Gonium pectorale genome demonstrates co-option of cell cycle regulation during the evolution of multicellularity.</title>
        <authorList>
            <person name="Hanschen E.R."/>
            <person name="Marriage T.N."/>
            <person name="Ferris P.J."/>
            <person name="Hamaji T."/>
            <person name="Toyoda A."/>
            <person name="Fujiyama A."/>
            <person name="Neme R."/>
            <person name="Noguchi H."/>
            <person name="Minakuchi Y."/>
            <person name="Suzuki M."/>
            <person name="Kawai-Toyooka H."/>
            <person name="Smith D.R."/>
            <person name="Sparks H."/>
            <person name="Anderson J."/>
            <person name="Bakaric R."/>
            <person name="Luria V."/>
            <person name="Karger A."/>
            <person name="Kirschner M.W."/>
            <person name="Durand P.M."/>
            <person name="Michod R.E."/>
            <person name="Nozaki H."/>
            <person name="Olson B.J."/>
        </authorList>
    </citation>
    <scope>NUCLEOTIDE SEQUENCE [LARGE SCALE GENOMIC DNA]</scope>
    <source>
        <strain evidence="4">NIES-2863</strain>
    </source>
</reference>
<keyword evidence="4" id="KW-1185">Reference proteome</keyword>
<feature type="compositionally biased region" description="Low complexity" evidence="1">
    <location>
        <begin position="18"/>
        <end position="27"/>
    </location>
</feature>
<accession>A0A150H274</accession>
<sequence>MAAMRKAMAEDAGTTAGPPVEAVNTPTAAPPATPEEPEEVFYEGPGSNLELILSLILLPTLIYAPLSMASIGRRLWISFKFTNKRLAIINTSPLFKRTIEVSYKNIKEVRTGPRAFGAWGDMVVFLRDGSRLELTGIEKYKEIEEHINRCIFTL</sequence>
<feature type="domain" description="YdbS-like PH" evidence="2">
    <location>
        <begin position="76"/>
        <end position="147"/>
    </location>
</feature>
<evidence type="ECO:0000259" key="2">
    <source>
        <dbReference type="Pfam" id="PF03703"/>
    </source>
</evidence>
<dbReference type="InterPro" id="IPR005182">
    <property type="entry name" value="YdbS-like_PH"/>
</dbReference>